<organism evidence="1">
    <name type="scientific">bioreactor metagenome</name>
    <dbReference type="NCBI Taxonomy" id="1076179"/>
    <lineage>
        <taxon>unclassified sequences</taxon>
        <taxon>metagenomes</taxon>
        <taxon>ecological metagenomes</taxon>
    </lineage>
</organism>
<evidence type="ECO:0000313" key="1">
    <source>
        <dbReference type="EMBL" id="MPN16073.1"/>
    </source>
</evidence>
<proteinExistence type="predicted"/>
<dbReference type="AlphaFoldDB" id="A0A645FVH4"/>
<protein>
    <submittedName>
        <fullName evidence="1">Uncharacterized protein</fullName>
    </submittedName>
</protein>
<dbReference type="EMBL" id="VSSQ01062975">
    <property type="protein sequence ID" value="MPN16073.1"/>
    <property type="molecule type" value="Genomic_DNA"/>
</dbReference>
<sequence length="165" mass="17675">MLSKEVIVFRSQGHRGTRAISDDQVRDVVGLVQLDHIAHSHKSGEQLASHRTSSDFSHSAAQMLRQRVWVDLMCSQLEGTLAANAEAAHLRLLATVAFLVTGGFIGTAKAQCRYIAPPAPSAISLGAKGARKNTAVAVVVGFNFLTHESVLLGVVPSIRPCRRAL</sequence>
<gene>
    <name evidence="1" type="ORF">SDC9_163411</name>
</gene>
<reference evidence="1" key="1">
    <citation type="submission" date="2019-08" db="EMBL/GenBank/DDBJ databases">
        <authorList>
            <person name="Kucharzyk K."/>
            <person name="Murdoch R.W."/>
            <person name="Higgins S."/>
            <person name="Loffler F."/>
        </authorList>
    </citation>
    <scope>NUCLEOTIDE SEQUENCE</scope>
</reference>
<accession>A0A645FVH4</accession>
<name>A0A645FVH4_9ZZZZ</name>
<comment type="caution">
    <text evidence="1">The sequence shown here is derived from an EMBL/GenBank/DDBJ whole genome shotgun (WGS) entry which is preliminary data.</text>
</comment>